<protein>
    <submittedName>
        <fullName evidence="1">Uncharacterized protein</fullName>
    </submittedName>
</protein>
<organism evidence="1 2">
    <name type="scientific">Micromonospora ureilytica</name>
    <dbReference type="NCBI Taxonomy" id="709868"/>
    <lineage>
        <taxon>Bacteria</taxon>
        <taxon>Bacillati</taxon>
        <taxon>Actinomycetota</taxon>
        <taxon>Actinomycetes</taxon>
        <taxon>Micromonosporales</taxon>
        <taxon>Micromonosporaceae</taxon>
        <taxon>Micromonospora</taxon>
    </lineage>
</organism>
<evidence type="ECO:0000313" key="1">
    <source>
        <dbReference type="EMBL" id="RQX13423.1"/>
    </source>
</evidence>
<dbReference type="RefSeq" id="WP_124821942.1">
    <property type="nucleotide sequence ID" value="NZ_QDGB01000326.1"/>
</dbReference>
<dbReference type="OrthoDB" id="3388222at2"/>
<dbReference type="AlphaFoldDB" id="A0A3N9Y0N5"/>
<gene>
    <name evidence="1" type="ORF">DDE19_26145</name>
</gene>
<reference evidence="1 2" key="1">
    <citation type="submission" date="2018-04" db="EMBL/GenBank/DDBJ databases">
        <title>Micromonosporas from Atacama Desert.</title>
        <authorList>
            <person name="Carro L."/>
            <person name="Klenk H.-P."/>
            <person name="Goodfellow M."/>
        </authorList>
    </citation>
    <scope>NUCLEOTIDE SEQUENCE [LARGE SCALE GENOMIC DNA]</scope>
    <source>
        <strain evidence="1 2">LB19</strain>
    </source>
</reference>
<evidence type="ECO:0000313" key="2">
    <source>
        <dbReference type="Proteomes" id="UP000278981"/>
    </source>
</evidence>
<dbReference type="EMBL" id="QDGB01000326">
    <property type="protein sequence ID" value="RQX13423.1"/>
    <property type="molecule type" value="Genomic_DNA"/>
</dbReference>
<comment type="caution">
    <text evidence="1">The sequence shown here is derived from an EMBL/GenBank/DDBJ whole genome shotgun (WGS) entry which is preliminary data.</text>
</comment>
<sequence>MSEIRQEAMRAAVLKALMDEVRKVYDAARAEADGRLIELNGAIGVKTIEVRLPGYDQPVAQVTLSEPKSGYVVDEAGFLAWCKQEHPSEVAVTTPAPVESVRPAWRKALLGRMKVEQDGAVVDGETGRVLDFVEVAEPPPPSTTLTFKKGGREEVARACRDGRLALPELLALPASPQE</sequence>
<name>A0A3N9Y0N5_9ACTN</name>
<dbReference type="Proteomes" id="UP000278981">
    <property type="component" value="Unassembled WGS sequence"/>
</dbReference>
<proteinExistence type="predicted"/>
<accession>A0A3N9Y0N5</accession>